<dbReference type="KEGG" id="asla:NCTC11923_00984"/>
<evidence type="ECO:0000313" key="3">
    <source>
        <dbReference type="Proteomes" id="UP000276899"/>
    </source>
</evidence>
<reference evidence="2 3" key="1">
    <citation type="submission" date="2018-12" db="EMBL/GenBank/DDBJ databases">
        <authorList>
            <consortium name="Pathogen Informatics"/>
        </authorList>
    </citation>
    <scope>NUCLEOTIDE SEQUENCE [LARGE SCALE GENOMIC DNA]</scope>
    <source>
        <strain evidence="2 3">NCTC11923</strain>
    </source>
</reference>
<feature type="region of interest" description="Disordered" evidence="1">
    <location>
        <begin position="1"/>
        <end position="21"/>
    </location>
</feature>
<evidence type="ECO:0000313" key="2">
    <source>
        <dbReference type="EMBL" id="VEG74350.1"/>
    </source>
</evidence>
<sequence length="289" mass="30327">MSLKVVHRGQHAARAAPRARGAARGLGTRDLLEGLTQCSAVRSLGVVVGGGAGLPAPTGRGRGGGVAVGGGPGLWWGSVLHIHSACLRGGSLGFQRSGLATASVRRDECASATLMHIHPGAAREAWVADPRNHADSWVGTLVGLMNECARPSSPGEPPRRPAHGGPEAPVEDFVPNVRLELAVKALGAAVSSRRLLGQDLGSTYPVCDPRHDVDHDANPDRVVYVGRDGARVSVTRDRLVVESEHSVPYLSIPRNAVRRIVLDCWVFFGLCVVLVRLPSCGPGARAPPR</sequence>
<feature type="region of interest" description="Disordered" evidence="1">
    <location>
        <begin position="149"/>
        <end position="169"/>
    </location>
</feature>
<protein>
    <submittedName>
        <fullName evidence="2">Uncharacterized protein</fullName>
    </submittedName>
</protein>
<evidence type="ECO:0000256" key="1">
    <source>
        <dbReference type="SAM" id="MobiDB-lite"/>
    </source>
</evidence>
<keyword evidence="3" id="KW-1185">Reference proteome</keyword>
<gene>
    <name evidence="2" type="ORF">NCTC11923_00984</name>
</gene>
<name>A0A3S4SER3_9ACTO</name>
<organism evidence="2 3">
    <name type="scientific">Actinomyces slackii</name>
    <dbReference type="NCBI Taxonomy" id="52774"/>
    <lineage>
        <taxon>Bacteria</taxon>
        <taxon>Bacillati</taxon>
        <taxon>Actinomycetota</taxon>
        <taxon>Actinomycetes</taxon>
        <taxon>Actinomycetales</taxon>
        <taxon>Actinomycetaceae</taxon>
        <taxon>Actinomyces</taxon>
    </lineage>
</organism>
<dbReference type="STRING" id="1278298.GCA_000428685_02583"/>
<feature type="compositionally biased region" description="Low complexity" evidence="1">
    <location>
        <begin position="12"/>
        <end position="21"/>
    </location>
</feature>
<accession>A0A3S4SER3</accession>
<dbReference type="Proteomes" id="UP000276899">
    <property type="component" value="Chromosome"/>
</dbReference>
<feature type="compositionally biased region" description="Basic residues" evidence="1">
    <location>
        <begin position="1"/>
        <end position="11"/>
    </location>
</feature>
<dbReference type="AlphaFoldDB" id="A0A3S4SER3"/>
<dbReference type="EMBL" id="LR134363">
    <property type="protein sequence ID" value="VEG74350.1"/>
    <property type="molecule type" value="Genomic_DNA"/>
</dbReference>
<proteinExistence type="predicted"/>